<sequence>MTILLAALLVAEAAARPEPGPVAPAPVQRLPAAPMARAEPAPAHPTPRAKPARAQILAAVRAEWPRYDVRRTGRLGPLEFATWVMRANGAKVAAAGAAQSGGIRPVPAMNAAARAFAVADANHDGGVTPEEMADFLAR</sequence>
<evidence type="ECO:0000313" key="1">
    <source>
        <dbReference type="EMBL" id="USI73832.1"/>
    </source>
</evidence>
<evidence type="ECO:0008006" key="3">
    <source>
        <dbReference type="Google" id="ProtNLM"/>
    </source>
</evidence>
<dbReference type="RefSeq" id="WP_252167638.1">
    <property type="nucleotide sequence ID" value="NZ_CP084930.1"/>
</dbReference>
<name>A0ABY4XA40_9SPHN</name>
<protein>
    <recommendedName>
        <fullName evidence="3">EF-hand domain-containing protein</fullName>
    </recommendedName>
</protein>
<evidence type="ECO:0000313" key="2">
    <source>
        <dbReference type="Proteomes" id="UP001056937"/>
    </source>
</evidence>
<dbReference type="InterPro" id="IPR011992">
    <property type="entry name" value="EF-hand-dom_pair"/>
</dbReference>
<keyword evidence="2" id="KW-1185">Reference proteome</keyword>
<organism evidence="1 2">
    <name type="scientific">Sphingomonas morindae</name>
    <dbReference type="NCBI Taxonomy" id="1541170"/>
    <lineage>
        <taxon>Bacteria</taxon>
        <taxon>Pseudomonadati</taxon>
        <taxon>Pseudomonadota</taxon>
        <taxon>Alphaproteobacteria</taxon>
        <taxon>Sphingomonadales</taxon>
        <taxon>Sphingomonadaceae</taxon>
        <taxon>Sphingomonas</taxon>
    </lineage>
</organism>
<dbReference type="SUPFAM" id="SSF47473">
    <property type="entry name" value="EF-hand"/>
    <property type="match status" value="1"/>
</dbReference>
<reference evidence="1" key="1">
    <citation type="journal article" date="2022" name="Toxins">
        <title>Genomic Analysis of Sphingopyxis sp. USTB-05 for Biodegrading Cyanobacterial Hepatotoxins.</title>
        <authorList>
            <person name="Liu C."/>
            <person name="Xu Q."/>
            <person name="Zhao Z."/>
            <person name="Zhang H."/>
            <person name="Liu X."/>
            <person name="Yin C."/>
            <person name="Liu Y."/>
            <person name="Yan H."/>
        </authorList>
    </citation>
    <scope>NUCLEOTIDE SEQUENCE</scope>
    <source>
        <strain evidence="1">NBD5</strain>
    </source>
</reference>
<proteinExistence type="predicted"/>
<dbReference type="Proteomes" id="UP001056937">
    <property type="component" value="Chromosome 1"/>
</dbReference>
<gene>
    <name evidence="1" type="ORF">LHA26_05025</name>
</gene>
<accession>A0ABY4XA40</accession>
<dbReference type="Gene3D" id="1.10.238.10">
    <property type="entry name" value="EF-hand"/>
    <property type="match status" value="1"/>
</dbReference>
<dbReference type="EMBL" id="CP084930">
    <property type="protein sequence ID" value="USI73832.1"/>
    <property type="molecule type" value="Genomic_DNA"/>
</dbReference>